<evidence type="ECO:0000256" key="1">
    <source>
        <dbReference type="SAM" id="MobiDB-lite"/>
    </source>
</evidence>
<dbReference type="Proteomes" id="UP001152888">
    <property type="component" value="Unassembled WGS sequence"/>
</dbReference>
<name>A0A9P0JKN4_ACAOB</name>
<organism evidence="3 4">
    <name type="scientific">Acanthoscelides obtectus</name>
    <name type="common">Bean weevil</name>
    <name type="synonym">Bruchus obtectus</name>
    <dbReference type="NCBI Taxonomy" id="200917"/>
    <lineage>
        <taxon>Eukaryota</taxon>
        <taxon>Metazoa</taxon>
        <taxon>Ecdysozoa</taxon>
        <taxon>Arthropoda</taxon>
        <taxon>Hexapoda</taxon>
        <taxon>Insecta</taxon>
        <taxon>Pterygota</taxon>
        <taxon>Neoptera</taxon>
        <taxon>Endopterygota</taxon>
        <taxon>Coleoptera</taxon>
        <taxon>Polyphaga</taxon>
        <taxon>Cucujiformia</taxon>
        <taxon>Chrysomeloidea</taxon>
        <taxon>Chrysomelidae</taxon>
        <taxon>Bruchinae</taxon>
        <taxon>Bruchini</taxon>
        <taxon>Acanthoscelides</taxon>
    </lineage>
</organism>
<proteinExistence type="predicted"/>
<feature type="compositionally biased region" description="Polar residues" evidence="1">
    <location>
        <begin position="276"/>
        <end position="289"/>
    </location>
</feature>
<keyword evidence="2" id="KW-0732">Signal</keyword>
<feature type="compositionally biased region" description="Basic and acidic residues" evidence="1">
    <location>
        <begin position="290"/>
        <end position="307"/>
    </location>
</feature>
<dbReference type="OrthoDB" id="9425590at2759"/>
<dbReference type="EMBL" id="CAKOFQ010006656">
    <property type="protein sequence ID" value="CAH1954828.1"/>
    <property type="molecule type" value="Genomic_DNA"/>
</dbReference>
<accession>A0A9P0JKN4</accession>
<keyword evidence="4" id="KW-1185">Reference proteome</keyword>
<evidence type="ECO:0000256" key="2">
    <source>
        <dbReference type="SAM" id="SignalP"/>
    </source>
</evidence>
<sequence>MNKIQSAVLAVVMSVFLIQATDPPYEKPSGSFIQFYPVRQRRIDNVEPKYTQVIFRDNSFTRSIGSFNALDSSQKPVQSTTPGNYVPSSLVPQKSTITNFLSGSNLPLYPPLVPIPNAPTTPVPDQKFAESALPQYPPVRLQFDVSKVPEAQQNRYDALGRLHNYLTKIGDRSGVPDEERSSYEKLLAKELIRPLLKLYEKQIHYEAGYETSNGTLNGRISKEDYVEDFKVLSKEELDMLMYGGEKYQNNHKHDAEDSQSLDPEDSGKRKVDDNDSTASTSEDSGSTNGIRRDDVDVSENNDKEHIGEILPPEFKKSQQSYPQTHRRMYHHIIFNPANYRMRKSYDYNDRAELPRIPVTFPTAPSSEGADGAGYHRVPRLNLPPQELYRAPRRFRGYRESYSEGPPHPYFDPSARYHNAWTARRPRVIFPTDLVAFRDSANQEQEPDWLAGDNNLQDIQEPDLRDRETHGFAQLVSAPTRVAASSRSLLDKIYVNQPGSFTNCLTFDAHHISDHKMVSCTMLIPPYQMKQKYISLRDFTNFDEALFLRDLYDLPFDDIFHLQSIDEFLNNLITELFNKHSPSKITRVNKPHDPWLTYGLTQIFKERDAALSNHKANKTRESFCYYKELRNFGLASLRGEKEAYFSHLQRCRQSKKTWAALESINLNFSSRPLIPDTLNDAHLINDYFTTKAQHS</sequence>
<gene>
    <name evidence="3" type="ORF">ACAOBT_LOCUS751</name>
</gene>
<dbReference type="AlphaFoldDB" id="A0A9P0JKN4"/>
<comment type="caution">
    <text evidence="3">The sequence shown here is derived from an EMBL/GenBank/DDBJ whole genome shotgun (WGS) entry which is preliminary data.</text>
</comment>
<reference evidence="3" key="1">
    <citation type="submission" date="2022-03" db="EMBL/GenBank/DDBJ databases">
        <authorList>
            <person name="Sayadi A."/>
        </authorList>
    </citation>
    <scope>NUCLEOTIDE SEQUENCE</scope>
</reference>
<evidence type="ECO:0000313" key="4">
    <source>
        <dbReference type="Proteomes" id="UP001152888"/>
    </source>
</evidence>
<feature type="chain" id="PRO_5040144102" evidence="2">
    <location>
        <begin position="21"/>
        <end position="694"/>
    </location>
</feature>
<feature type="signal peptide" evidence="2">
    <location>
        <begin position="1"/>
        <end position="20"/>
    </location>
</feature>
<evidence type="ECO:0000313" key="3">
    <source>
        <dbReference type="EMBL" id="CAH1954828.1"/>
    </source>
</evidence>
<feature type="region of interest" description="Disordered" evidence="1">
    <location>
        <begin position="249"/>
        <end position="319"/>
    </location>
</feature>
<protein>
    <submittedName>
        <fullName evidence="3">Uncharacterized protein</fullName>
    </submittedName>
</protein>